<feature type="chain" id="PRO_5020864079" description="WD40 repeat domain-containing protein" evidence="1">
    <location>
        <begin position="19"/>
        <end position="354"/>
    </location>
</feature>
<evidence type="ECO:0000313" key="2">
    <source>
        <dbReference type="EMBL" id="TKK66027.1"/>
    </source>
</evidence>
<evidence type="ECO:0000256" key="1">
    <source>
        <dbReference type="SAM" id="SignalP"/>
    </source>
</evidence>
<dbReference type="Gene3D" id="2.120.10.30">
    <property type="entry name" value="TolB, C-terminal domain"/>
    <property type="match status" value="1"/>
</dbReference>
<protein>
    <recommendedName>
        <fullName evidence="4">WD40 repeat domain-containing protein</fullName>
    </recommendedName>
</protein>
<feature type="signal peptide" evidence="1">
    <location>
        <begin position="1"/>
        <end position="18"/>
    </location>
</feature>
<name>A0A4U3KY29_9BACT</name>
<reference evidence="2 3" key="1">
    <citation type="submission" date="2019-05" db="EMBL/GenBank/DDBJ databases">
        <title>Panacibacter sp. strain 17mud1-8 Genome sequencing and assembly.</title>
        <authorList>
            <person name="Chhetri G."/>
        </authorList>
    </citation>
    <scope>NUCLEOTIDE SEQUENCE [LARGE SCALE GENOMIC DNA]</scope>
    <source>
        <strain evidence="2 3">17mud1-8</strain>
    </source>
</reference>
<keyword evidence="3" id="KW-1185">Reference proteome</keyword>
<evidence type="ECO:0008006" key="4">
    <source>
        <dbReference type="Google" id="ProtNLM"/>
    </source>
</evidence>
<evidence type="ECO:0000313" key="3">
    <source>
        <dbReference type="Proteomes" id="UP000305848"/>
    </source>
</evidence>
<gene>
    <name evidence="2" type="ORF">FC093_18675</name>
</gene>
<dbReference type="OrthoDB" id="9812921at2"/>
<dbReference type="Proteomes" id="UP000305848">
    <property type="component" value="Unassembled WGS sequence"/>
</dbReference>
<dbReference type="EMBL" id="SZQL01000017">
    <property type="protein sequence ID" value="TKK66027.1"/>
    <property type="molecule type" value="Genomic_DNA"/>
</dbReference>
<organism evidence="2 3">
    <name type="scientific">Ilyomonas limi</name>
    <dbReference type="NCBI Taxonomy" id="2575867"/>
    <lineage>
        <taxon>Bacteria</taxon>
        <taxon>Pseudomonadati</taxon>
        <taxon>Bacteroidota</taxon>
        <taxon>Chitinophagia</taxon>
        <taxon>Chitinophagales</taxon>
        <taxon>Chitinophagaceae</taxon>
        <taxon>Ilyomonas</taxon>
    </lineage>
</organism>
<dbReference type="SUPFAM" id="SSF82171">
    <property type="entry name" value="DPP6 N-terminal domain-like"/>
    <property type="match status" value="1"/>
</dbReference>
<sequence length="354" mass="38747">MKTLVSLLVILLYAAPIAAQSPSAKDTAAPVQQLQQRKSGRPIDHLPKNIEVLTGFGERADFSPDNKRVAFMAKSFGDAMVIDLATRKITCLTCRIPAAAFLRVMHLVSGDYILIGPEKFEDINVSRSRDNELWYLSKEKGAKPVKFGIKMSEGVAVSKKGMKIAFSQVHVQAPELPEGASRLIVADVDTAGGTPKIVNRKTVYQSPDRNCTIEAQDFFDNDTKMTFTCYEPNGLASVMTIDLQTGAVTNQSKAPGSYNECEGIFPDGKYTCVEADRQCEWLGGKRGAGNIDIWKLQLDGTGKNFVRLTHFNDYEGGKASNPVVSTDGKYMCFQFANTADPAGVGYGLLLYKFK</sequence>
<proteinExistence type="predicted"/>
<accession>A0A4U3KY29</accession>
<dbReference type="AlphaFoldDB" id="A0A4U3KY29"/>
<dbReference type="RefSeq" id="WP_137263334.1">
    <property type="nucleotide sequence ID" value="NZ_SZQL01000017.1"/>
</dbReference>
<keyword evidence="1" id="KW-0732">Signal</keyword>
<dbReference type="InterPro" id="IPR011042">
    <property type="entry name" value="6-blade_b-propeller_TolB-like"/>
</dbReference>
<comment type="caution">
    <text evidence="2">The sequence shown here is derived from an EMBL/GenBank/DDBJ whole genome shotgun (WGS) entry which is preliminary data.</text>
</comment>